<dbReference type="EMBL" id="CAJOBC010003326">
    <property type="protein sequence ID" value="CAF3778031.1"/>
    <property type="molecule type" value="Genomic_DNA"/>
</dbReference>
<gene>
    <name evidence="3" type="ORF">GPM918_LOCUS14051</name>
    <name evidence="2" type="ORF">OVA965_LOCUS7721</name>
    <name evidence="5" type="ORF">SRO942_LOCUS14051</name>
    <name evidence="4" type="ORF">TMI583_LOCUS7716</name>
</gene>
<dbReference type="Proteomes" id="UP000677228">
    <property type="component" value="Unassembled WGS sequence"/>
</dbReference>
<accession>A0A814H7A2</accession>
<comment type="caution">
    <text evidence="3">The sequence shown here is derived from an EMBL/GenBank/DDBJ whole genome shotgun (WGS) entry which is preliminary data.</text>
</comment>
<dbReference type="Proteomes" id="UP000682733">
    <property type="component" value="Unassembled WGS sequence"/>
</dbReference>
<feature type="region of interest" description="Disordered" evidence="1">
    <location>
        <begin position="43"/>
        <end position="71"/>
    </location>
</feature>
<evidence type="ECO:0000313" key="3">
    <source>
        <dbReference type="EMBL" id="CAF1006813.1"/>
    </source>
</evidence>
<evidence type="ECO:0000313" key="5">
    <source>
        <dbReference type="EMBL" id="CAF3778031.1"/>
    </source>
</evidence>
<evidence type="ECO:0000313" key="6">
    <source>
        <dbReference type="Proteomes" id="UP000663829"/>
    </source>
</evidence>
<dbReference type="EMBL" id="CAJNOQ010003326">
    <property type="protein sequence ID" value="CAF1006813.1"/>
    <property type="molecule type" value="Genomic_DNA"/>
</dbReference>
<proteinExistence type="predicted"/>
<protein>
    <submittedName>
        <fullName evidence="3">Uncharacterized protein</fullName>
    </submittedName>
</protein>
<dbReference type="Proteomes" id="UP000681722">
    <property type="component" value="Unassembled WGS sequence"/>
</dbReference>
<dbReference type="AlphaFoldDB" id="A0A814H7A2"/>
<evidence type="ECO:0000313" key="2">
    <source>
        <dbReference type="EMBL" id="CAF0862791.1"/>
    </source>
</evidence>
<reference evidence="3" key="1">
    <citation type="submission" date="2021-02" db="EMBL/GenBank/DDBJ databases">
        <authorList>
            <person name="Nowell W R."/>
        </authorList>
    </citation>
    <scope>NUCLEOTIDE SEQUENCE</scope>
</reference>
<evidence type="ECO:0000313" key="4">
    <source>
        <dbReference type="EMBL" id="CAF3647576.1"/>
    </source>
</evidence>
<dbReference type="EMBL" id="CAJOBA010002501">
    <property type="protein sequence ID" value="CAF3647576.1"/>
    <property type="molecule type" value="Genomic_DNA"/>
</dbReference>
<name>A0A814H7A2_9BILA</name>
<organism evidence="3 6">
    <name type="scientific">Didymodactylos carnosus</name>
    <dbReference type="NCBI Taxonomy" id="1234261"/>
    <lineage>
        <taxon>Eukaryota</taxon>
        <taxon>Metazoa</taxon>
        <taxon>Spiralia</taxon>
        <taxon>Gnathifera</taxon>
        <taxon>Rotifera</taxon>
        <taxon>Eurotatoria</taxon>
        <taxon>Bdelloidea</taxon>
        <taxon>Philodinida</taxon>
        <taxon>Philodinidae</taxon>
        <taxon>Didymodactylos</taxon>
    </lineage>
</organism>
<dbReference type="Proteomes" id="UP000663829">
    <property type="component" value="Unassembled WGS sequence"/>
</dbReference>
<dbReference type="EMBL" id="CAJNOK010002501">
    <property type="protein sequence ID" value="CAF0862791.1"/>
    <property type="molecule type" value="Genomic_DNA"/>
</dbReference>
<evidence type="ECO:0000256" key="1">
    <source>
        <dbReference type="SAM" id="MobiDB-lite"/>
    </source>
</evidence>
<keyword evidence="6" id="KW-1185">Reference proteome</keyword>
<sequence>MNRSNHRLLLDENVETDLASTTKHQKKIRKWYIEKPKTICEDENFIDNNNSRKTEKMDESDEQQQQHQEENVSKKIEYLLKKINEKNAELWSTDEIKTKNHNIIKREDSISLKPGEEKLRQTFQNAFLNNSESHKPRSISKLNLFEENKISRPLIDKYEQIKHQLKNLNNKSPIYTTVTHSFNMSEIKNYSSINSFNFRRRPSKLSTSSSIIEKDDQNIRYQSDDSGRRRCCSTTNDESESQYYGYHRPHSMTFDNDKVKSNVYRHIIPVIHQQSIKSPSSTSTSCFVTNLLHNDNLYYRNEKPINKDLLKTSNNYEEDMFKEQKIEQPSLSRKPSTSSLISTSFDYIRKNLTNPKSATLFSPDSTLTKLSNLISDMKTNNTNSTRSFFKRKNSLTLPVLINLNDDDMNRKSLDRQRSMRAYSTEKEMNNNLVQISSKYGSDFFFPNTQHEYDNINYNQTTSSSFCTCGKPLSLTDKACQYPSCDEDEVNEKEINNKFYRSNVSFLYRSPPSTPPLLHLPPSAQDLLFHSCSSTSSSSDTSILNTFYHRSKSVPSSASSSYDQSGSFDNTLLFNSKKNENRTRSKTVTPLIIPSTSTMAIASKSIDPIAIKRPDEIEIIPKVDCILAENENNVNESNNGTSIPPSSSVTTTALLKSIKTSIDAMKKRLRYIRRFSEVRILY</sequence>